<keyword evidence="2" id="KW-1185">Reference proteome</keyword>
<proteinExistence type="predicted"/>
<dbReference type="EMBL" id="JACHFW010000024">
    <property type="protein sequence ID" value="MBB5266256.1"/>
    <property type="molecule type" value="Genomic_DNA"/>
</dbReference>
<evidence type="ECO:0000313" key="2">
    <source>
        <dbReference type="Proteomes" id="UP000543642"/>
    </source>
</evidence>
<reference evidence="1 2" key="1">
    <citation type="submission" date="2020-08" db="EMBL/GenBank/DDBJ databases">
        <title>Genomic Encyclopedia of Type Strains, Phase IV (KMG-IV): sequencing the most valuable type-strain genomes for metagenomic binning, comparative biology and taxonomic classification.</title>
        <authorList>
            <person name="Goeker M."/>
        </authorList>
    </citation>
    <scope>NUCLEOTIDE SEQUENCE [LARGE SCALE GENOMIC DNA]</scope>
    <source>
        <strain evidence="1 2">DSM 106146</strain>
    </source>
</reference>
<accession>A0A7W8HD19</accession>
<dbReference type="Proteomes" id="UP000543642">
    <property type="component" value="Unassembled WGS sequence"/>
</dbReference>
<comment type="caution">
    <text evidence="1">The sequence shown here is derived from an EMBL/GenBank/DDBJ whole genome shotgun (WGS) entry which is preliminary data.</text>
</comment>
<gene>
    <name evidence="1" type="ORF">HNP82_003413</name>
</gene>
<sequence length="496" mass="59204">MRVTEKLTRPLTEAKYLNADNADRYRSIMRIFYENYEKLRYWMYQEDVYEEMTADPYFADYRMEQCQQDLAMLTEWKNLNTLQDTRRVSSIEEFKNKKFRYQMSEYSVEIERLVIRLENLFVEGASLEPTLLERIRLNVERFEKMAKEDGNTVYTWWNDLNNDFIRLNQNYQDYIRDLNSVKAEEMMRTREFLVFKDKLVEYLRNFIKGLQKNVGVIEEILKMLDSDILETVLGKVNDYEMSIPRMDVEVSRELIEEKTRGRFESIRNWFVSADGRENEAGRLFDATNEIIRRITRYGAQISERNALGANRREEYRKVAEIFLRCKDLNEAHKMSAMVFGLERPFHLKSEMERVTDSMDQSVYDEPAEELILRPRIRTYKEKSERTSIRDTRAEKAQARKQAVEQMKEDWKRIGELERDGRIDFANLPVIEPRVREILLKWLSDALEDADFGARTEDGRNFVLDMTHRDEQCVVRCEDGNFTMPKLSIVFGEDGGL</sequence>
<dbReference type="AlphaFoldDB" id="A0A7W8HD19"/>
<dbReference type="RefSeq" id="WP_183776608.1">
    <property type="nucleotide sequence ID" value="NZ_JACHFW010000024.1"/>
</dbReference>
<protein>
    <submittedName>
        <fullName evidence="1">Uncharacterized protein (TIGR02677 family)</fullName>
    </submittedName>
</protein>
<organism evidence="1 2">
    <name type="scientific">Catenibacillus scindens</name>
    <dbReference type="NCBI Taxonomy" id="673271"/>
    <lineage>
        <taxon>Bacteria</taxon>
        <taxon>Bacillati</taxon>
        <taxon>Bacillota</taxon>
        <taxon>Clostridia</taxon>
        <taxon>Lachnospirales</taxon>
        <taxon>Lachnospiraceae</taxon>
        <taxon>Catenibacillus</taxon>
    </lineage>
</organism>
<dbReference type="InterPro" id="IPR013493">
    <property type="entry name" value="CHP02677"/>
</dbReference>
<dbReference type="NCBIfam" id="TIGR02677">
    <property type="entry name" value="TIGR02677 family protein"/>
    <property type="match status" value="1"/>
</dbReference>
<evidence type="ECO:0000313" key="1">
    <source>
        <dbReference type="EMBL" id="MBB5266256.1"/>
    </source>
</evidence>
<name>A0A7W8HD19_9FIRM</name>
<dbReference type="Pfam" id="PF09660">
    <property type="entry name" value="DUF2397"/>
    <property type="match status" value="1"/>
</dbReference>